<name>A0A2D2D0Q4_METT3</name>
<evidence type="ECO:0000313" key="2">
    <source>
        <dbReference type="EMBL" id="ATQ68449.1"/>
    </source>
</evidence>
<evidence type="ECO:0000313" key="3">
    <source>
        <dbReference type="Proteomes" id="UP000230709"/>
    </source>
</evidence>
<feature type="signal peptide" evidence="1">
    <location>
        <begin position="1"/>
        <end position="20"/>
    </location>
</feature>
<keyword evidence="1" id="KW-0732">Signal</keyword>
<evidence type="ECO:0000256" key="1">
    <source>
        <dbReference type="SAM" id="SignalP"/>
    </source>
</evidence>
<proteinExistence type="predicted"/>
<accession>A0A2D2D0Q4</accession>
<reference evidence="3" key="1">
    <citation type="submission" date="2017-10" db="EMBL/GenBank/DDBJ databases">
        <title>Completed PacBio SMRT sequence of Methylosinus trichosporium OB3b reveals presence of a third large plasmid.</title>
        <authorList>
            <person name="Charles T.C."/>
            <person name="Lynch M.D.J."/>
            <person name="Heil J.R."/>
            <person name="Cheng J."/>
        </authorList>
    </citation>
    <scope>NUCLEOTIDE SEQUENCE [LARGE SCALE GENOMIC DNA]</scope>
    <source>
        <strain evidence="3">OB3b</strain>
    </source>
</reference>
<dbReference type="STRING" id="595536.GCA_000178815_02849"/>
<sequence length="87" mass="9358">MMTRLMLSAALVFAAANAGAAPSHGRDIGSVSPRLVQKTSCDMNKDDQQARCMESCDEVWIKATQAYNASIDKAKIEKKSCEAKCGC</sequence>
<organism evidence="2 3">
    <name type="scientific">Methylosinus trichosporium (strain ATCC 35070 / NCIMB 11131 / UNIQEM 75 / OB3b)</name>
    <dbReference type="NCBI Taxonomy" id="595536"/>
    <lineage>
        <taxon>Bacteria</taxon>
        <taxon>Pseudomonadati</taxon>
        <taxon>Pseudomonadota</taxon>
        <taxon>Alphaproteobacteria</taxon>
        <taxon>Hyphomicrobiales</taxon>
        <taxon>Methylocystaceae</taxon>
        <taxon>Methylosinus</taxon>
    </lineage>
</organism>
<dbReference type="EMBL" id="CP023737">
    <property type="protein sequence ID" value="ATQ68449.1"/>
    <property type="molecule type" value="Genomic_DNA"/>
</dbReference>
<dbReference type="AlphaFoldDB" id="A0A2D2D0Q4"/>
<keyword evidence="3" id="KW-1185">Reference proteome</keyword>
<feature type="chain" id="PRO_5013830631" evidence="1">
    <location>
        <begin position="21"/>
        <end position="87"/>
    </location>
</feature>
<gene>
    <name evidence="2" type="ORF">CQW49_11585</name>
</gene>
<protein>
    <submittedName>
        <fullName evidence="2">Uncharacterized protein</fullName>
    </submittedName>
</protein>
<dbReference type="RefSeq" id="WP_003614063.1">
    <property type="nucleotide sequence ID" value="NZ_ADVE02000001.1"/>
</dbReference>
<dbReference type="KEGG" id="mtw:CQW49_11585"/>
<dbReference type="Proteomes" id="UP000230709">
    <property type="component" value="Chromosome"/>
</dbReference>